<organism evidence="1 2">
    <name type="scientific">Rubroshorea leprosula</name>
    <dbReference type="NCBI Taxonomy" id="152421"/>
    <lineage>
        <taxon>Eukaryota</taxon>
        <taxon>Viridiplantae</taxon>
        <taxon>Streptophyta</taxon>
        <taxon>Embryophyta</taxon>
        <taxon>Tracheophyta</taxon>
        <taxon>Spermatophyta</taxon>
        <taxon>Magnoliopsida</taxon>
        <taxon>eudicotyledons</taxon>
        <taxon>Gunneridae</taxon>
        <taxon>Pentapetalae</taxon>
        <taxon>rosids</taxon>
        <taxon>malvids</taxon>
        <taxon>Malvales</taxon>
        <taxon>Dipterocarpaceae</taxon>
        <taxon>Rubroshorea</taxon>
    </lineage>
</organism>
<dbReference type="Proteomes" id="UP001054252">
    <property type="component" value="Unassembled WGS sequence"/>
</dbReference>
<gene>
    <name evidence="1" type="ORF">SLEP1_g29945</name>
</gene>
<accession>A0AAV5K9I2</accession>
<reference evidence="1 2" key="1">
    <citation type="journal article" date="2021" name="Commun. Biol.">
        <title>The genome of Shorea leprosula (Dipterocarpaceae) highlights the ecological relevance of drought in aseasonal tropical rainforests.</title>
        <authorList>
            <person name="Ng K.K.S."/>
            <person name="Kobayashi M.J."/>
            <person name="Fawcett J.A."/>
            <person name="Hatakeyama M."/>
            <person name="Paape T."/>
            <person name="Ng C.H."/>
            <person name="Ang C.C."/>
            <person name="Tnah L.H."/>
            <person name="Lee C.T."/>
            <person name="Nishiyama T."/>
            <person name="Sese J."/>
            <person name="O'Brien M.J."/>
            <person name="Copetti D."/>
            <person name="Mohd Noor M.I."/>
            <person name="Ong R.C."/>
            <person name="Putra M."/>
            <person name="Sireger I.Z."/>
            <person name="Indrioko S."/>
            <person name="Kosugi Y."/>
            <person name="Izuno A."/>
            <person name="Isagi Y."/>
            <person name="Lee S.L."/>
            <person name="Shimizu K.K."/>
        </authorList>
    </citation>
    <scope>NUCLEOTIDE SEQUENCE [LARGE SCALE GENOMIC DNA]</scope>
    <source>
        <strain evidence="1">214</strain>
    </source>
</reference>
<proteinExistence type="predicted"/>
<name>A0AAV5K9I2_9ROSI</name>
<evidence type="ECO:0000313" key="2">
    <source>
        <dbReference type="Proteomes" id="UP001054252"/>
    </source>
</evidence>
<comment type="caution">
    <text evidence="1">The sequence shown here is derived from an EMBL/GenBank/DDBJ whole genome shotgun (WGS) entry which is preliminary data.</text>
</comment>
<sequence>MYLKNGDDFLNPVEVQKQLQELQRLQIREHEQQAMYLKKGDDFLNPVEVQRQLQELQFQRLQIREQEQQAMYLKKSDENNSVPYTGEYYKLPEKAPPVTLPRTVQQPVAAPSGYWPEKQTPAAVTAHPLEHPVYMVPAPLPGTVYHAPSPIPAPAPVPTSAAPHPMGRPMMSGQPAGQGYYTNVQRMPAEVYREHAVYNIAAAAPTHPPQMSAVQPQVVRPSGGVTEAGYPQVPAYERQVYYTAPGGGVVLPPQYQGVGVPVTGEMRAAAGEAKVATRVSQ</sequence>
<evidence type="ECO:0000313" key="1">
    <source>
        <dbReference type="EMBL" id="GKV19720.1"/>
    </source>
</evidence>
<dbReference type="EMBL" id="BPVZ01000053">
    <property type="protein sequence ID" value="GKV19720.1"/>
    <property type="molecule type" value="Genomic_DNA"/>
</dbReference>
<protein>
    <submittedName>
        <fullName evidence="1">Uncharacterized protein</fullName>
    </submittedName>
</protein>
<keyword evidence="2" id="KW-1185">Reference proteome</keyword>
<dbReference type="AlphaFoldDB" id="A0AAV5K9I2"/>